<dbReference type="Proteomes" id="UP000558113">
    <property type="component" value="Unassembled WGS sequence"/>
</dbReference>
<protein>
    <recommendedName>
        <fullName evidence="2">Copper amine oxidase-like N-terminal domain-containing protein</fullName>
    </recommendedName>
</protein>
<feature type="signal peptide" evidence="1">
    <location>
        <begin position="1"/>
        <end position="25"/>
    </location>
</feature>
<comment type="caution">
    <text evidence="3">The sequence shown here is derived from an EMBL/GenBank/DDBJ whole genome shotgun (WGS) entry which is preliminary data.</text>
</comment>
<sequence length="158" mass="18060">MIKMKRTIAASVLAMALLVPGIAEAKDMMPMETKSSTMMEQDKMMDMNNVVPLRMFAETLGYKIMWDMKDRSITLTYMGTDMNMGMNAEKEMSDKSPMMMSDRYTIKLMLDSKAIMVGMDKKMLKQAPMLMNGKVYISKEVVTMYLLAPFMMNSMNSM</sequence>
<evidence type="ECO:0000259" key="2">
    <source>
        <dbReference type="Pfam" id="PF07833"/>
    </source>
</evidence>
<keyword evidence="4" id="KW-1185">Reference proteome</keyword>
<evidence type="ECO:0000256" key="1">
    <source>
        <dbReference type="SAM" id="SignalP"/>
    </source>
</evidence>
<proteinExistence type="predicted"/>
<feature type="chain" id="PRO_5031514302" description="Copper amine oxidase-like N-terminal domain-containing protein" evidence="1">
    <location>
        <begin position="26"/>
        <end position="158"/>
    </location>
</feature>
<dbReference type="SUPFAM" id="SSF55383">
    <property type="entry name" value="Copper amine oxidase, domain N"/>
    <property type="match status" value="1"/>
</dbReference>
<dbReference type="Gene3D" id="3.30.457.10">
    <property type="entry name" value="Copper amine oxidase-like, N-terminal domain"/>
    <property type="match status" value="1"/>
</dbReference>
<name>A0A7X4YNI6_9BACL</name>
<evidence type="ECO:0000313" key="3">
    <source>
        <dbReference type="EMBL" id="NBC68841.1"/>
    </source>
</evidence>
<dbReference type="Pfam" id="PF07833">
    <property type="entry name" value="Cu_amine_oxidN1"/>
    <property type="match status" value="1"/>
</dbReference>
<gene>
    <name evidence="3" type="ORF">GT003_07565</name>
</gene>
<dbReference type="AlphaFoldDB" id="A0A7X4YNI6"/>
<dbReference type="OrthoDB" id="2627147at2"/>
<dbReference type="InterPro" id="IPR036582">
    <property type="entry name" value="Mao_N_sf"/>
</dbReference>
<organism evidence="3 4">
    <name type="scientific">Paenibacillus sacheonensis</name>
    <dbReference type="NCBI Taxonomy" id="742054"/>
    <lineage>
        <taxon>Bacteria</taxon>
        <taxon>Bacillati</taxon>
        <taxon>Bacillota</taxon>
        <taxon>Bacilli</taxon>
        <taxon>Bacillales</taxon>
        <taxon>Paenibacillaceae</taxon>
        <taxon>Paenibacillus</taxon>
    </lineage>
</organism>
<feature type="domain" description="Copper amine oxidase-like N-terminal" evidence="2">
    <location>
        <begin position="47"/>
        <end position="89"/>
    </location>
</feature>
<keyword evidence="1" id="KW-0732">Signal</keyword>
<evidence type="ECO:0000313" key="4">
    <source>
        <dbReference type="Proteomes" id="UP000558113"/>
    </source>
</evidence>
<dbReference type="EMBL" id="JAAAMU010000003">
    <property type="protein sequence ID" value="NBC68841.1"/>
    <property type="molecule type" value="Genomic_DNA"/>
</dbReference>
<reference evidence="3 4" key="1">
    <citation type="submission" date="2020-01" db="EMBL/GenBank/DDBJ databases">
        <title>Paenibacillus soybeanensis sp. nov. isolated from the nodules of soybean (Glycine max(L.) Merr).</title>
        <authorList>
            <person name="Wang H."/>
        </authorList>
    </citation>
    <scope>NUCLEOTIDE SEQUENCE [LARGE SCALE GENOMIC DNA]</scope>
    <source>
        <strain evidence="3 4">DSM 23054</strain>
    </source>
</reference>
<accession>A0A7X4YNI6</accession>
<dbReference type="InterPro" id="IPR012854">
    <property type="entry name" value="Cu_amine_oxidase-like_N"/>
</dbReference>
<dbReference type="RefSeq" id="WP_161696049.1">
    <property type="nucleotide sequence ID" value="NZ_JAAAMU010000003.1"/>
</dbReference>